<gene>
    <name evidence="2" type="ORF">CYNAS_LOCUS1589</name>
</gene>
<evidence type="ECO:0000313" key="3">
    <source>
        <dbReference type="Proteomes" id="UP001176961"/>
    </source>
</evidence>
<accession>A0AA36DLT9</accession>
<organism evidence="2 3">
    <name type="scientific">Cylicocyclus nassatus</name>
    <name type="common">Nematode worm</name>
    <dbReference type="NCBI Taxonomy" id="53992"/>
    <lineage>
        <taxon>Eukaryota</taxon>
        <taxon>Metazoa</taxon>
        <taxon>Ecdysozoa</taxon>
        <taxon>Nematoda</taxon>
        <taxon>Chromadorea</taxon>
        <taxon>Rhabditida</taxon>
        <taxon>Rhabditina</taxon>
        <taxon>Rhabditomorpha</taxon>
        <taxon>Strongyloidea</taxon>
        <taxon>Strongylidae</taxon>
        <taxon>Cylicocyclus</taxon>
    </lineage>
</organism>
<protein>
    <submittedName>
        <fullName evidence="2">Uncharacterized protein</fullName>
    </submittedName>
</protein>
<dbReference type="EMBL" id="CATQJL010000001">
    <property type="protein sequence ID" value="CAJ0589606.1"/>
    <property type="molecule type" value="Genomic_DNA"/>
</dbReference>
<evidence type="ECO:0000313" key="2">
    <source>
        <dbReference type="EMBL" id="CAJ0589606.1"/>
    </source>
</evidence>
<feature type="signal peptide" evidence="1">
    <location>
        <begin position="1"/>
        <end position="16"/>
    </location>
</feature>
<feature type="chain" id="PRO_5041428451" evidence="1">
    <location>
        <begin position="17"/>
        <end position="85"/>
    </location>
</feature>
<keyword evidence="3" id="KW-1185">Reference proteome</keyword>
<reference evidence="2" key="1">
    <citation type="submission" date="2023-07" db="EMBL/GenBank/DDBJ databases">
        <authorList>
            <consortium name="CYATHOMIX"/>
        </authorList>
    </citation>
    <scope>NUCLEOTIDE SEQUENCE</scope>
    <source>
        <strain evidence="2">N/A</strain>
    </source>
</reference>
<proteinExistence type="predicted"/>
<comment type="caution">
    <text evidence="2">The sequence shown here is derived from an EMBL/GenBank/DDBJ whole genome shotgun (WGS) entry which is preliminary data.</text>
</comment>
<sequence length="85" mass="9926">MGKAVVLLIMIAFIQAKLYKPKPRDLYDPIPDKEKNVRDFIDECPALCRMIMMTDEFYKAKCGKCLEGKSRFYPVFKMKTTLDPK</sequence>
<keyword evidence="1" id="KW-0732">Signal</keyword>
<name>A0AA36DLT9_CYLNA</name>
<dbReference type="AlphaFoldDB" id="A0AA36DLT9"/>
<dbReference type="Proteomes" id="UP001176961">
    <property type="component" value="Unassembled WGS sequence"/>
</dbReference>
<evidence type="ECO:0000256" key="1">
    <source>
        <dbReference type="SAM" id="SignalP"/>
    </source>
</evidence>